<gene>
    <name evidence="1" type="ORF">CRHIZ90672A_00007669</name>
</gene>
<organism evidence="1 2">
    <name type="scientific">Clonostachys rhizophaga</name>
    <dbReference type="NCBI Taxonomy" id="160324"/>
    <lineage>
        <taxon>Eukaryota</taxon>
        <taxon>Fungi</taxon>
        <taxon>Dikarya</taxon>
        <taxon>Ascomycota</taxon>
        <taxon>Pezizomycotina</taxon>
        <taxon>Sordariomycetes</taxon>
        <taxon>Hypocreomycetidae</taxon>
        <taxon>Hypocreales</taxon>
        <taxon>Bionectriaceae</taxon>
        <taxon>Clonostachys</taxon>
    </lineage>
</organism>
<dbReference type="SUPFAM" id="SSF56784">
    <property type="entry name" value="HAD-like"/>
    <property type="match status" value="1"/>
</dbReference>
<dbReference type="GO" id="GO:0003690">
    <property type="term" value="F:double-stranded DNA binding"/>
    <property type="evidence" value="ECO:0007669"/>
    <property type="project" value="TreeGrafter"/>
</dbReference>
<reference evidence="1" key="1">
    <citation type="submission" date="2021-10" db="EMBL/GenBank/DDBJ databases">
        <authorList>
            <person name="Piombo E."/>
        </authorList>
    </citation>
    <scope>NUCLEOTIDE SEQUENCE</scope>
</reference>
<sequence length="238" mass="27448">MSKSGTLHGKDETDWRWWHESIPEKLRALDFDGYTIIIASNQGRLTEQDGRRVIDKQRSLIIGDSAGRESDFSDSDVHWAMNAGVPFYTPEVYFLGKAPEPLGHKFNPEWHLNGNPEKPNDADMAQFSLESIVVLVGLPGAGKTTFYDRFLRTRGFARRDARSYDCREAFILAVDEAMRHGIAMNKEQRPVYPRLQFLDLIPRFENPVLGEGFHAIHEVQFKWSGTEAELDIWKKFWF</sequence>
<dbReference type="EMBL" id="CABFNQ020000690">
    <property type="protein sequence ID" value="CAH0023216.1"/>
    <property type="molecule type" value="Genomic_DNA"/>
</dbReference>
<dbReference type="Proteomes" id="UP000696573">
    <property type="component" value="Unassembled WGS sequence"/>
</dbReference>
<dbReference type="PANTHER" id="PTHR12083">
    <property type="entry name" value="BIFUNCTIONAL POLYNUCLEOTIDE PHOSPHATASE/KINASE"/>
    <property type="match status" value="1"/>
</dbReference>
<proteinExistence type="predicted"/>
<dbReference type="PANTHER" id="PTHR12083:SF9">
    <property type="entry name" value="BIFUNCTIONAL POLYNUCLEOTIDE PHOSPHATASE_KINASE"/>
    <property type="match status" value="1"/>
</dbReference>
<dbReference type="InterPro" id="IPR027417">
    <property type="entry name" value="P-loop_NTPase"/>
</dbReference>
<keyword evidence="2" id="KW-1185">Reference proteome</keyword>
<dbReference type="Pfam" id="PF08645">
    <property type="entry name" value="PNK3P"/>
    <property type="match status" value="2"/>
</dbReference>
<evidence type="ECO:0000313" key="2">
    <source>
        <dbReference type="Proteomes" id="UP000696573"/>
    </source>
</evidence>
<protein>
    <submittedName>
        <fullName evidence="1">Uncharacterized protein</fullName>
    </submittedName>
</protein>
<comment type="caution">
    <text evidence="1">The sequence shown here is derived from an EMBL/GenBank/DDBJ whole genome shotgun (WGS) entry which is preliminary data.</text>
</comment>
<accession>A0A9N9YLR2</accession>
<dbReference type="InterPro" id="IPR013954">
    <property type="entry name" value="PNK3P"/>
</dbReference>
<dbReference type="OrthoDB" id="19045at2759"/>
<dbReference type="AlphaFoldDB" id="A0A9N9YLR2"/>
<dbReference type="InterPro" id="IPR036412">
    <property type="entry name" value="HAD-like_sf"/>
</dbReference>
<name>A0A9N9YLR2_9HYPO</name>
<dbReference type="Gene3D" id="3.40.50.300">
    <property type="entry name" value="P-loop containing nucleotide triphosphate hydrolases"/>
    <property type="match status" value="1"/>
</dbReference>
<evidence type="ECO:0000313" key="1">
    <source>
        <dbReference type="EMBL" id="CAH0023216.1"/>
    </source>
</evidence>
<dbReference type="GO" id="GO:0006281">
    <property type="term" value="P:DNA repair"/>
    <property type="evidence" value="ECO:0007669"/>
    <property type="project" value="TreeGrafter"/>
</dbReference>
<dbReference type="GO" id="GO:0046404">
    <property type="term" value="F:ATP-dependent polydeoxyribonucleotide 5'-hydroxyl-kinase activity"/>
    <property type="evidence" value="ECO:0007669"/>
    <property type="project" value="TreeGrafter"/>
</dbReference>
<dbReference type="InterPro" id="IPR023214">
    <property type="entry name" value="HAD_sf"/>
</dbReference>
<dbReference type="Gene3D" id="3.40.50.1000">
    <property type="entry name" value="HAD superfamily/HAD-like"/>
    <property type="match status" value="2"/>
</dbReference>
<dbReference type="SUPFAM" id="SSF52540">
    <property type="entry name" value="P-loop containing nucleoside triphosphate hydrolases"/>
    <property type="match status" value="1"/>
</dbReference>
<dbReference type="GO" id="GO:0046403">
    <property type="term" value="F:polynucleotide 3'-phosphatase activity"/>
    <property type="evidence" value="ECO:0007669"/>
    <property type="project" value="TreeGrafter"/>
</dbReference>